<protein>
    <submittedName>
        <fullName evidence="4">Lytic transglycosylase catalytic</fullName>
    </submittedName>
</protein>
<dbReference type="PANTHER" id="PTHR37423:SF2">
    <property type="entry name" value="MEMBRANE-BOUND LYTIC MUREIN TRANSGLYCOSYLASE C"/>
    <property type="match status" value="1"/>
</dbReference>
<name>I4B6M1_TURPD</name>
<evidence type="ECO:0000259" key="3">
    <source>
        <dbReference type="Pfam" id="PF01464"/>
    </source>
</evidence>
<dbReference type="CDD" id="cd00254">
    <property type="entry name" value="LT-like"/>
    <property type="match status" value="1"/>
</dbReference>
<evidence type="ECO:0000313" key="4">
    <source>
        <dbReference type="EMBL" id="AFM12928.1"/>
    </source>
</evidence>
<dbReference type="Proteomes" id="UP000006048">
    <property type="component" value="Chromosome"/>
</dbReference>
<organism evidence="4 5">
    <name type="scientific">Turneriella parva (strain ATCC BAA-1111 / DSM 21527 / NCTC 11395 / H)</name>
    <name type="common">Leptospira parva</name>
    <dbReference type="NCBI Taxonomy" id="869212"/>
    <lineage>
        <taxon>Bacteria</taxon>
        <taxon>Pseudomonadati</taxon>
        <taxon>Spirochaetota</taxon>
        <taxon>Spirochaetia</taxon>
        <taxon>Leptospirales</taxon>
        <taxon>Leptospiraceae</taxon>
        <taxon>Turneriella</taxon>
    </lineage>
</organism>
<dbReference type="STRING" id="869212.Turpa_2283"/>
<keyword evidence="5" id="KW-1185">Reference proteome</keyword>
<dbReference type="OrthoDB" id="9815002at2"/>
<keyword evidence="2" id="KW-0732">Signal</keyword>
<dbReference type="HOGENOM" id="CLU_1304429_0_0_12"/>
<dbReference type="KEGG" id="tpx:Turpa_2283"/>
<feature type="signal peptide" evidence="2">
    <location>
        <begin position="1"/>
        <end position="30"/>
    </location>
</feature>
<proteinExistence type="inferred from homology"/>
<evidence type="ECO:0000313" key="5">
    <source>
        <dbReference type="Proteomes" id="UP000006048"/>
    </source>
</evidence>
<dbReference type="EMBL" id="CP002959">
    <property type="protein sequence ID" value="AFM12928.1"/>
    <property type="molecule type" value="Genomic_DNA"/>
</dbReference>
<dbReference type="InterPro" id="IPR008258">
    <property type="entry name" value="Transglycosylase_SLT_dom_1"/>
</dbReference>
<comment type="similarity">
    <text evidence="1">Belongs to the transglycosylase Slt family.</text>
</comment>
<sequence>MTTNKKFVKRPTFFFAGFAAIALSAALFSAYPKWQQQETENWVYTYVTEHFPGKGVENLQKLAGIIYRESMKLRLDLASDAHKYDRAALLMGVIQLESEFNRKAKSPVGARGFMQLMPATAALLKGRRLSQEEITDAETNITLGVRYLNEMIREMGTVEKALLAYNAGPGAVRKWGGVQAYYTHVVKYHNRFLAYRAEGRSPKLVIAQLME</sequence>
<dbReference type="Pfam" id="PF01464">
    <property type="entry name" value="SLT"/>
    <property type="match status" value="1"/>
</dbReference>
<dbReference type="SUPFAM" id="SSF53955">
    <property type="entry name" value="Lysozyme-like"/>
    <property type="match status" value="1"/>
</dbReference>
<dbReference type="PANTHER" id="PTHR37423">
    <property type="entry name" value="SOLUBLE LYTIC MUREIN TRANSGLYCOSYLASE-RELATED"/>
    <property type="match status" value="1"/>
</dbReference>
<feature type="chain" id="PRO_5003686538" evidence="2">
    <location>
        <begin position="31"/>
        <end position="211"/>
    </location>
</feature>
<reference evidence="4 5" key="1">
    <citation type="submission" date="2012-06" db="EMBL/GenBank/DDBJ databases">
        <title>The complete chromosome of genome of Turneriella parva DSM 21527.</title>
        <authorList>
            <consortium name="US DOE Joint Genome Institute (JGI-PGF)"/>
            <person name="Lucas S."/>
            <person name="Han J."/>
            <person name="Lapidus A."/>
            <person name="Bruce D."/>
            <person name="Goodwin L."/>
            <person name="Pitluck S."/>
            <person name="Peters L."/>
            <person name="Kyrpides N."/>
            <person name="Mavromatis K."/>
            <person name="Ivanova N."/>
            <person name="Mikhailova N."/>
            <person name="Chertkov O."/>
            <person name="Detter J.C."/>
            <person name="Tapia R."/>
            <person name="Han C."/>
            <person name="Land M."/>
            <person name="Hauser L."/>
            <person name="Markowitz V."/>
            <person name="Cheng J.-F."/>
            <person name="Hugenholtz P."/>
            <person name="Woyke T."/>
            <person name="Wu D."/>
            <person name="Gronow S."/>
            <person name="Wellnitz S."/>
            <person name="Brambilla E."/>
            <person name="Klenk H.-P."/>
            <person name="Eisen J.A."/>
        </authorList>
    </citation>
    <scope>NUCLEOTIDE SEQUENCE [LARGE SCALE GENOMIC DNA]</scope>
    <source>
        <strain evidence="5">ATCC BAA-1111 / DSM 21527 / NCTC 11395 / H</strain>
    </source>
</reference>
<accession>I4B6M1</accession>
<dbReference type="AlphaFoldDB" id="I4B6M1"/>
<dbReference type="RefSeq" id="WP_014803434.1">
    <property type="nucleotide sequence ID" value="NC_018020.1"/>
</dbReference>
<evidence type="ECO:0000256" key="2">
    <source>
        <dbReference type="SAM" id="SignalP"/>
    </source>
</evidence>
<evidence type="ECO:0000256" key="1">
    <source>
        <dbReference type="ARBA" id="ARBA00007734"/>
    </source>
</evidence>
<feature type="domain" description="Transglycosylase SLT" evidence="3">
    <location>
        <begin position="86"/>
        <end position="177"/>
    </location>
</feature>
<dbReference type="Gene3D" id="1.10.530.10">
    <property type="match status" value="1"/>
</dbReference>
<gene>
    <name evidence="4" type="ordered locus">Turpa_2283</name>
</gene>
<dbReference type="PATRIC" id="fig|869212.3.peg.2296"/>
<dbReference type="InterPro" id="IPR023346">
    <property type="entry name" value="Lysozyme-like_dom_sf"/>
</dbReference>